<protein>
    <submittedName>
        <fullName evidence="1">Uncharacterized protein</fullName>
    </submittedName>
</protein>
<reference evidence="1 2" key="1">
    <citation type="submission" date="2023-09" db="EMBL/GenBank/DDBJ databases">
        <authorList>
            <person name="Page C.A."/>
            <person name="Perez-Diaz I.M."/>
        </authorList>
    </citation>
    <scope>NUCLEOTIDE SEQUENCE [LARGE SCALE GENOMIC DNA]</scope>
    <source>
        <strain evidence="1 2">Ll15</strain>
    </source>
</reference>
<organism evidence="1 2">
    <name type="scientific">Lysinibacillus louembei</name>
    <dbReference type="NCBI Taxonomy" id="1470088"/>
    <lineage>
        <taxon>Bacteria</taxon>
        <taxon>Bacillati</taxon>
        <taxon>Bacillota</taxon>
        <taxon>Bacilli</taxon>
        <taxon>Bacillales</taxon>
        <taxon>Bacillaceae</taxon>
        <taxon>Lysinibacillus</taxon>
    </lineage>
</organism>
<dbReference type="EMBL" id="CP137624">
    <property type="protein sequence ID" value="WPK12262.1"/>
    <property type="molecule type" value="Genomic_DNA"/>
</dbReference>
<gene>
    <name evidence="1" type="ORF">R6U77_00825</name>
</gene>
<name>A0ABZ0RYA9_9BACI</name>
<accession>A0ABZ0RYA9</accession>
<keyword evidence="2" id="KW-1185">Reference proteome</keyword>
<proteinExistence type="predicted"/>
<evidence type="ECO:0000313" key="2">
    <source>
        <dbReference type="Proteomes" id="UP001322664"/>
    </source>
</evidence>
<sequence>MLTANFIIKVNDSYYAGESEDTVPTPRPKDGWYCNRSESSVLIFLNNIEDAKVIESLTNLNSHWQRIYNSMRYDDLKVSKIEFIRVE</sequence>
<dbReference type="RefSeq" id="WP_319837041.1">
    <property type="nucleotide sequence ID" value="NZ_CP137624.1"/>
</dbReference>
<evidence type="ECO:0000313" key="1">
    <source>
        <dbReference type="EMBL" id="WPK12262.1"/>
    </source>
</evidence>
<dbReference type="Proteomes" id="UP001322664">
    <property type="component" value="Chromosome"/>
</dbReference>